<gene>
    <name evidence="1" type="ORF">SAMN02745973_00907</name>
</gene>
<organism evidence="1 2">
    <name type="scientific">Garciella nitratireducens DSM 15102</name>
    <dbReference type="NCBI Taxonomy" id="1121911"/>
    <lineage>
        <taxon>Bacteria</taxon>
        <taxon>Bacillati</taxon>
        <taxon>Bacillota</taxon>
        <taxon>Clostridia</taxon>
        <taxon>Eubacteriales</taxon>
        <taxon>Eubacteriaceae</taxon>
        <taxon>Garciella</taxon>
    </lineage>
</organism>
<protein>
    <submittedName>
        <fullName evidence="1">Flagellar protein FlbD</fullName>
    </submittedName>
</protein>
<dbReference type="InterPro" id="IPR009384">
    <property type="entry name" value="SwrD-like"/>
</dbReference>
<proteinExistence type="predicted"/>
<dbReference type="EMBL" id="FUWV01000004">
    <property type="protein sequence ID" value="SJZ52716.1"/>
    <property type="molecule type" value="Genomic_DNA"/>
</dbReference>
<dbReference type="PANTHER" id="PTHR39185:SF1">
    <property type="entry name" value="SWARMING MOTILITY PROTEIN SWRD"/>
    <property type="match status" value="1"/>
</dbReference>
<dbReference type="OrthoDB" id="9799862at2"/>
<accession>A0A1T4LDI7</accession>
<evidence type="ECO:0000313" key="2">
    <source>
        <dbReference type="Proteomes" id="UP000196365"/>
    </source>
</evidence>
<dbReference type="Proteomes" id="UP000196365">
    <property type="component" value="Unassembled WGS sequence"/>
</dbReference>
<keyword evidence="1" id="KW-0966">Cell projection</keyword>
<sequence length="72" mass="8409">MIELTTLKGKSFYLNAELIEQIEELPDTIITLVGGKKIRVQESAQIVVEKVITYKRKIYHSTREVKKNEKKF</sequence>
<reference evidence="1 2" key="1">
    <citation type="submission" date="2017-02" db="EMBL/GenBank/DDBJ databases">
        <authorList>
            <person name="Peterson S.W."/>
        </authorList>
    </citation>
    <scope>NUCLEOTIDE SEQUENCE [LARGE SCALE GENOMIC DNA]</scope>
    <source>
        <strain evidence="1 2">DSM 15102</strain>
    </source>
</reference>
<dbReference type="AlphaFoldDB" id="A0A1T4LDI7"/>
<dbReference type="RefSeq" id="WP_087678382.1">
    <property type="nucleotide sequence ID" value="NZ_FUWV01000004.1"/>
</dbReference>
<dbReference type="PANTHER" id="PTHR39185">
    <property type="entry name" value="SWARMING MOTILITY PROTEIN SWRD"/>
    <property type="match status" value="1"/>
</dbReference>
<evidence type="ECO:0000313" key="1">
    <source>
        <dbReference type="EMBL" id="SJZ52716.1"/>
    </source>
</evidence>
<dbReference type="Pfam" id="PF06289">
    <property type="entry name" value="FlbD"/>
    <property type="match status" value="1"/>
</dbReference>
<keyword evidence="1" id="KW-0282">Flagellum</keyword>
<name>A0A1T4LDI7_9FIRM</name>
<keyword evidence="2" id="KW-1185">Reference proteome</keyword>
<keyword evidence="1" id="KW-0969">Cilium</keyword>